<accession>L9X731</accession>
<evidence type="ECO:0000259" key="1">
    <source>
        <dbReference type="Pfam" id="PF18545"/>
    </source>
</evidence>
<keyword evidence="3" id="KW-1185">Reference proteome</keyword>
<organism evidence="2 3">
    <name type="scientific">Natronolimnohabitans innermongolicus JCM 12255</name>
    <dbReference type="NCBI Taxonomy" id="1227499"/>
    <lineage>
        <taxon>Archaea</taxon>
        <taxon>Methanobacteriati</taxon>
        <taxon>Methanobacteriota</taxon>
        <taxon>Stenosarchaea group</taxon>
        <taxon>Halobacteria</taxon>
        <taxon>Halobacteriales</taxon>
        <taxon>Natrialbaceae</taxon>
        <taxon>Natronolimnohabitans</taxon>
    </lineage>
</organism>
<name>L9X731_9EURY</name>
<dbReference type="Pfam" id="PF18545">
    <property type="entry name" value="HalOD1"/>
    <property type="match status" value="1"/>
</dbReference>
<dbReference type="InterPro" id="IPR040624">
    <property type="entry name" value="HalOD1"/>
</dbReference>
<feature type="domain" description="Halobacterial output" evidence="1">
    <location>
        <begin position="31"/>
        <end position="99"/>
    </location>
</feature>
<proteinExistence type="predicted"/>
<gene>
    <name evidence="2" type="ORF">C493_08441</name>
</gene>
<protein>
    <recommendedName>
        <fullName evidence="1">Halobacterial output domain-containing protein</fullName>
    </recommendedName>
</protein>
<reference evidence="2 3" key="1">
    <citation type="journal article" date="2014" name="PLoS Genet.">
        <title>Phylogenetically driven sequencing of extremely halophilic archaea reveals strategies for static and dynamic osmo-response.</title>
        <authorList>
            <person name="Becker E.A."/>
            <person name="Seitzer P.M."/>
            <person name="Tritt A."/>
            <person name="Larsen D."/>
            <person name="Krusor M."/>
            <person name="Yao A.I."/>
            <person name="Wu D."/>
            <person name="Madern D."/>
            <person name="Eisen J.A."/>
            <person name="Darling A.E."/>
            <person name="Facciotti M.T."/>
        </authorList>
    </citation>
    <scope>NUCLEOTIDE SEQUENCE [LARGE SCALE GENOMIC DNA]</scope>
    <source>
        <strain evidence="2 3">JCM 12255</strain>
    </source>
</reference>
<dbReference type="eggNOG" id="arCOG08980">
    <property type="taxonomic scope" value="Archaea"/>
</dbReference>
<dbReference type="AlphaFoldDB" id="L9X731"/>
<dbReference type="EMBL" id="AOHZ01000041">
    <property type="protein sequence ID" value="ELY57500.1"/>
    <property type="molecule type" value="Genomic_DNA"/>
</dbReference>
<sequence length="112" mass="12337">MAAMSDRIGTIEFDANRRRYRVQYDPDALAPSAAVVEVLQTIFDDERADEPLYDVVDPDALDRLLEPHPRRDRNGHRSVSFPVHGAVVTVTSDGRLTIQSNADAECGSNSGP</sequence>
<evidence type="ECO:0000313" key="3">
    <source>
        <dbReference type="Proteomes" id="UP000011602"/>
    </source>
</evidence>
<evidence type="ECO:0000313" key="2">
    <source>
        <dbReference type="EMBL" id="ELY57500.1"/>
    </source>
</evidence>
<dbReference type="Proteomes" id="UP000011602">
    <property type="component" value="Unassembled WGS sequence"/>
</dbReference>
<comment type="caution">
    <text evidence="2">The sequence shown here is derived from an EMBL/GenBank/DDBJ whole genome shotgun (WGS) entry which is preliminary data.</text>
</comment>